<dbReference type="PANTHER" id="PTHR21043:SF0">
    <property type="entry name" value="MITOCHONDRIAL ASSEMBLY OF RIBOSOMAL LARGE SUBUNIT PROTEIN 1"/>
    <property type="match status" value="1"/>
</dbReference>
<dbReference type="GO" id="GO:0090071">
    <property type="term" value="P:negative regulation of ribosome biogenesis"/>
    <property type="evidence" value="ECO:0007669"/>
    <property type="project" value="TreeGrafter"/>
</dbReference>
<name>A0AAJ6YWV2_9HYME</name>
<dbReference type="SUPFAM" id="SSF81301">
    <property type="entry name" value="Nucleotidyltransferase"/>
    <property type="match status" value="1"/>
</dbReference>
<dbReference type="Proteomes" id="UP000695007">
    <property type="component" value="Unplaced"/>
</dbReference>
<gene>
    <name evidence="7" type="primary">LOC105368506</name>
</gene>
<protein>
    <recommendedName>
        <fullName evidence="5">Mitochondrial assembly of ribosomal large subunit protein 1</fullName>
    </recommendedName>
</protein>
<evidence type="ECO:0000256" key="5">
    <source>
        <dbReference type="ARBA" id="ARBA00073331"/>
    </source>
</evidence>
<dbReference type="Pfam" id="PF02410">
    <property type="entry name" value="RsfS"/>
    <property type="match status" value="1"/>
</dbReference>
<dbReference type="RefSeq" id="XP_011505822.1">
    <property type="nucleotide sequence ID" value="XM_011507520.1"/>
</dbReference>
<proteinExistence type="inferred from homology"/>
<reference evidence="7" key="1">
    <citation type="submission" date="2025-08" db="UniProtKB">
        <authorList>
            <consortium name="RefSeq"/>
        </authorList>
    </citation>
    <scope>IDENTIFICATION</scope>
</reference>
<dbReference type="FunFam" id="3.30.460.10:FF:000018">
    <property type="entry name" value="Mitochondrial assembly of ribosomal large subunit 1"/>
    <property type="match status" value="1"/>
</dbReference>
<keyword evidence="3" id="KW-0496">Mitochondrion</keyword>
<dbReference type="PANTHER" id="PTHR21043">
    <property type="entry name" value="IOJAP SUPERFAMILY ORTHOLOG"/>
    <property type="match status" value="1"/>
</dbReference>
<dbReference type="Gene3D" id="3.30.460.10">
    <property type="entry name" value="Beta Polymerase, domain 2"/>
    <property type="match status" value="1"/>
</dbReference>
<dbReference type="GO" id="GO:0017148">
    <property type="term" value="P:negative regulation of translation"/>
    <property type="evidence" value="ECO:0007669"/>
    <property type="project" value="TreeGrafter"/>
</dbReference>
<dbReference type="GeneID" id="105368506"/>
<comment type="subcellular location">
    <subcellularLocation>
        <location evidence="1">Mitochondrion</location>
    </subcellularLocation>
</comment>
<dbReference type="KEGG" id="csol:105368506"/>
<organism evidence="6 7">
    <name type="scientific">Ceratosolen solmsi marchali</name>
    <dbReference type="NCBI Taxonomy" id="326594"/>
    <lineage>
        <taxon>Eukaryota</taxon>
        <taxon>Metazoa</taxon>
        <taxon>Ecdysozoa</taxon>
        <taxon>Arthropoda</taxon>
        <taxon>Hexapoda</taxon>
        <taxon>Insecta</taxon>
        <taxon>Pterygota</taxon>
        <taxon>Neoptera</taxon>
        <taxon>Endopterygota</taxon>
        <taxon>Hymenoptera</taxon>
        <taxon>Apocrita</taxon>
        <taxon>Proctotrupomorpha</taxon>
        <taxon>Chalcidoidea</taxon>
        <taxon>Agaonidae</taxon>
        <taxon>Agaoninae</taxon>
        <taxon>Ceratosolen</taxon>
    </lineage>
</organism>
<evidence type="ECO:0000256" key="1">
    <source>
        <dbReference type="ARBA" id="ARBA00004173"/>
    </source>
</evidence>
<evidence type="ECO:0000256" key="2">
    <source>
        <dbReference type="ARBA" id="ARBA00010574"/>
    </source>
</evidence>
<accession>A0AAJ6YWV2</accession>
<dbReference type="CTD" id="136040730"/>
<comment type="similarity">
    <text evidence="2">Belongs to the Iojap/RsfS family.</text>
</comment>
<evidence type="ECO:0000313" key="6">
    <source>
        <dbReference type="Proteomes" id="UP000695007"/>
    </source>
</evidence>
<dbReference type="NCBIfam" id="TIGR00090">
    <property type="entry name" value="rsfS_iojap_ybeB"/>
    <property type="match status" value="1"/>
</dbReference>
<dbReference type="InterPro" id="IPR043519">
    <property type="entry name" value="NT_sf"/>
</dbReference>
<dbReference type="GO" id="GO:0043023">
    <property type="term" value="F:ribosomal large subunit binding"/>
    <property type="evidence" value="ECO:0007669"/>
    <property type="project" value="TreeGrafter"/>
</dbReference>
<dbReference type="GO" id="GO:0005739">
    <property type="term" value="C:mitochondrion"/>
    <property type="evidence" value="ECO:0007669"/>
    <property type="project" value="UniProtKB-SubCell"/>
</dbReference>
<evidence type="ECO:0000313" key="7">
    <source>
        <dbReference type="RefSeq" id="XP_011505822.1"/>
    </source>
</evidence>
<evidence type="ECO:0000256" key="4">
    <source>
        <dbReference type="ARBA" id="ARBA00053669"/>
    </source>
</evidence>
<sequence>MYSQNEDLDDKNNKNNLTRNYNNKYKIFRDEEAPVIFDINEEKERIKLADLELVEKETDPYDGINLNRGIHGVFDIEDLVDLLRKDKNNRQIFVALVPHEYNYVDYMVLVTGKSAKHMNALAMYVRKIYKAKKHKNDFIPKIEGKNNSDWIALDLGNIALHIFNYETRLKYDLETLWSVGSNYDTLSRERIDDDFRKI</sequence>
<evidence type="ECO:0000256" key="3">
    <source>
        <dbReference type="ARBA" id="ARBA00023128"/>
    </source>
</evidence>
<dbReference type="HAMAP" id="MF_01477">
    <property type="entry name" value="Iojap_RsfS"/>
    <property type="match status" value="1"/>
</dbReference>
<keyword evidence="6" id="KW-1185">Reference proteome</keyword>
<comment type="function">
    <text evidence="4">Required for normal mitochondrial ribosome function and mitochondrial translation. May play a role in ribosome biogenesis by preventing premature association of the 28S and 39S ribosomal subunits. Interacts with mitochondrial ribosomal protein uL14m (MRPL14), probably blocking formation of intersubunit bridge B8, preventing association of the 28S and 39S ribosomal subunits. Addition to isolated mitochondrial ribosomal subunits partially inhibits translation, probably by interfering with the association of the 28S and 39S ribosomal subunits and the formation of functional ribosomes. May also participate in the assembly and/or regulation of the stability of the large subunit of the mitochondrial ribosome. May function as a ribosomal silencing factor.</text>
</comment>
<dbReference type="InterPro" id="IPR004394">
    <property type="entry name" value="Iojap/RsfS/C7orf30"/>
</dbReference>
<dbReference type="AlphaFoldDB" id="A0AAJ6YWV2"/>